<dbReference type="InterPro" id="IPR047629">
    <property type="entry name" value="IS1182_transpos"/>
</dbReference>
<protein>
    <submittedName>
        <fullName evidence="4">IS1182 family transposase</fullName>
    </submittedName>
</protein>
<feature type="domain" description="Transposase DDE" evidence="2">
    <location>
        <begin position="361"/>
        <end position="486"/>
    </location>
</feature>
<dbReference type="Proteomes" id="UP000176244">
    <property type="component" value="Unassembled WGS sequence"/>
</dbReference>
<evidence type="ECO:0000259" key="2">
    <source>
        <dbReference type="Pfam" id="PF13751"/>
    </source>
</evidence>
<dbReference type="OrthoDB" id="9789070at2"/>
<dbReference type="EMBL" id="CP087994">
    <property type="protein sequence ID" value="UYO64565.1"/>
    <property type="molecule type" value="Genomic_DNA"/>
</dbReference>
<dbReference type="NCBIfam" id="NF033551">
    <property type="entry name" value="transpos_IS1182"/>
    <property type="match status" value="1"/>
</dbReference>
<reference evidence="3 5" key="1">
    <citation type="submission" date="2015-09" db="EMBL/GenBank/DDBJ databases">
        <title>Genome sequence of Acetobacterium wieringae DSM 1911.</title>
        <authorList>
            <person name="Poehlein A."/>
            <person name="Bengelsdorf F.R."/>
            <person name="Schiel-Bengelsdorf B."/>
            <person name="Duerre P."/>
            <person name="Daniel R."/>
        </authorList>
    </citation>
    <scope>NUCLEOTIDE SEQUENCE [LARGE SCALE GENOMIC DNA]</scope>
    <source>
        <strain evidence="3 5">DSM 1911</strain>
    </source>
</reference>
<dbReference type="AlphaFoldDB" id="A0A1F2PDU8"/>
<dbReference type="PANTHER" id="PTHR33408:SF2">
    <property type="entry name" value="TRANSPOSASE DDE DOMAIN-CONTAINING PROTEIN"/>
    <property type="match status" value="1"/>
</dbReference>
<evidence type="ECO:0000313" key="5">
    <source>
        <dbReference type="Proteomes" id="UP000176244"/>
    </source>
</evidence>
<dbReference type="InterPro" id="IPR008490">
    <property type="entry name" value="Transposase_InsH_N"/>
</dbReference>
<dbReference type="STRING" id="52694.ACWI_35900"/>
<dbReference type="InterPro" id="IPR025668">
    <property type="entry name" value="Tnp_DDE_dom"/>
</dbReference>
<dbReference type="Pfam" id="PF05598">
    <property type="entry name" value="DUF772"/>
    <property type="match status" value="1"/>
</dbReference>
<accession>A0A1F2PDU8</accession>
<evidence type="ECO:0000313" key="6">
    <source>
        <dbReference type="Proteomes" id="UP001163550"/>
    </source>
</evidence>
<dbReference type="RefSeq" id="WP_070372815.1">
    <property type="nucleotide sequence ID" value="NZ_CABIIK010000015.1"/>
</dbReference>
<reference evidence="4" key="2">
    <citation type="submission" date="2021-11" db="EMBL/GenBank/DDBJ databases">
        <title>Isoprene-degrading acetogen.</title>
        <authorList>
            <person name="Yang Y."/>
            <person name="Jin H."/>
            <person name="Yan J."/>
        </authorList>
    </citation>
    <scope>NUCLEOTIDE SEQUENCE</scope>
    <source>
        <strain evidence="4">Berkeley</strain>
    </source>
</reference>
<proteinExistence type="predicted"/>
<evidence type="ECO:0000313" key="4">
    <source>
        <dbReference type="EMBL" id="UYO64565.1"/>
    </source>
</evidence>
<feature type="domain" description="Transposase InsH N-terminal" evidence="1">
    <location>
        <begin position="15"/>
        <end position="109"/>
    </location>
</feature>
<dbReference type="EMBL" id="LKEU01000050">
    <property type="protein sequence ID" value="OFV69052.1"/>
    <property type="molecule type" value="Genomic_DNA"/>
</dbReference>
<dbReference type="PANTHER" id="PTHR33408">
    <property type="entry name" value="TRANSPOSASE"/>
    <property type="match status" value="1"/>
</dbReference>
<organism evidence="3 5">
    <name type="scientific">Acetobacterium wieringae</name>
    <dbReference type="NCBI Taxonomy" id="52694"/>
    <lineage>
        <taxon>Bacteria</taxon>
        <taxon>Bacillati</taxon>
        <taxon>Bacillota</taxon>
        <taxon>Clostridia</taxon>
        <taxon>Eubacteriales</taxon>
        <taxon>Eubacteriaceae</taxon>
        <taxon>Acetobacterium</taxon>
    </lineage>
</organism>
<gene>
    <name evidence="3" type="ORF">ACWI_35900</name>
    <name evidence="4" type="ORF">LNN31_09115</name>
</gene>
<evidence type="ECO:0000259" key="1">
    <source>
        <dbReference type="Pfam" id="PF05598"/>
    </source>
</evidence>
<evidence type="ECO:0000313" key="3">
    <source>
        <dbReference type="EMBL" id="OFV69052.1"/>
    </source>
</evidence>
<keyword evidence="6" id="KW-1185">Reference proteome</keyword>
<dbReference type="Proteomes" id="UP001163550">
    <property type="component" value="Chromosome"/>
</dbReference>
<name>A0A1F2PDU8_9FIRM</name>
<sequence length="510" mass="59068">MLQLKSKQSSFHCLLYNKIPDNHILKQIKRVVDFSFINELLKDTYCENFGRPAKEPELMCKLLFLQHIYNLSDEKVITEASFNLTYLYFLDVNPEDTLPERSLLSKFRKLKLGEQMLDEIIIEIVRQCVEKGLLNDSSVSIDATHVEANTIKKTPERLMKHLARKIIKSYQEETKKELENLPEVPNYKEISDHKQAKQVMKDYLETVIETTESNATTETPETNQLIVKAKEILDEPKFMNQTGIRSLIDEDARVGRKSKTANFFGYKVEFIMTTDQRIITAVRTANGAYVDGTLIEELLNDTLSSGLTINEFYGDKAYFRKSILEKIEELEAQSYVPVSSSAYRIDESEYSYNKDSDQWFCSQGNETVSRKYFKRKRNDAKSSIQEGYRYYFEKETCRSCPKHDDCAKKAVRKILYTGVNTIEFYEISQNQKTDVFKEKYKKRASIEGKNAELKRFHGLGRAKSYGLVAMSKQAKLAAIAVNLKRIAAIMTAKSSCFFEIFVSFRINYTF</sequence>
<dbReference type="Pfam" id="PF13751">
    <property type="entry name" value="DDE_Tnp_1_6"/>
    <property type="match status" value="1"/>
</dbReference>